<keyword evidence="2" id="KW-1185">Reference proteome</keyword>
<dbReference type="EMBL" id="SDEE01000096">
    <property type="protein sequence ID" value="RXW21759.1"/>
    <property type="molecule type" value="Genomic_DNA"/>
</dbReference>
<proteinExistence type="predicted"/>
<protein>
    <submittedName>
        <fullName evidence="1">Uncharacterized protein</fullName>
    </submittedName>
</protein>
<dbReference type="AlphaFoldDB" id="A0A4Q2DNX8"/>
<name>A0A4Q2DNX8_9AGAR</name>
<evidence type="ECO:0000313" key="1">
    <source>
        <dbReference type="EMBL" id="RXW21759.1"/>
    </source>
</evidence>
<evidence type="ECO:0000313" key="2">
    <source>
        <dbReference type="Proteomes" id="UP000290288"/>
    </source>
</evidence>
<organism evidence="1 2">
    <name type="scientific">Candolleomyces aberdarensis</name>
    <dbReference type="NCBI Taxonomy" id="2316362"/>
    <lineage>
        <taxon>Eukaryota</taxon>
        <taxon>Fungi</taxon>
        <taxon>Dikarya</taxon>
        <taxon>Basidiomycota</taxon>
        <taxon>Agaricomycotina</taxon>
        <taxon>Agaricomycetes</taxon>
        <taxon>Agaricomycetidae</taxon>
        <taxon>Agaricales</taxon>
        <taxon>Agaricineae</taxon>
        <taxon>Psathyrellaceae</taxon>
        <taxon>Candolleomyces</taxon>
    </lineage>
</organism>
<comment type="caution">
    <text evidence="1">The sequence shown here is derived from an EMBL/GenBank/DDBJ whole genome shotgun (WGS) entry which is preliminary data.</text>
</comment>
<gene>
    <name evidence="1" type="ORF">EST38_g4093</name>
</gene>
<dbReference type="STRING" id="2316362.A0A4Q2DNX8"/>
<reference evidence="1 2" key="1">
    <citation type="submission" date="2019-01" db="EMBL/GenBank/DDBJ databases">
        <title>Draft genome sequence of Psathyrella aberdarensis IHI B618.</title>
        <authorList>
            <person name="Buettner E."/>
            <person name="Kellner H."/>
        </authorList>
    </citation>
    <scope>NUCLEOTIDE SEQUENCE [LARGE SCALE GENOMIC DNA]</scope>
    <source>
        <strain evidence="1 2">IHI B618</strain>
    </source>
</reference>
<accession>A0A4Q2DNX8</accession>
<sequence length="784" mass="89490">MLAIDPKFRAVQVLDHLCDYLERFSRLSFSLLEIFWWALLTGRWDHAPSLQARVLDFVHARLSETIPKTQHTPQPDKLDPSEGARGILTVHVLSKFFASAIFPCYRTEQAPNFLLRWTFKETREVLAPTQPHDLRWSGLLLLAKNMMKSSSFRPIQSSQNTPPATIRWQTILLLSGVETTLKQLDPADVSTPEAKSYLQTVANTLWKNWLQAESLQCPIDVKRAVISSFLKIAAAGANGSLLTECSRYCTDHKLWHWSPDGSPAMRRQALGLVAAYVYSSGKCQHLQVPQVFDHVVRLIPDRTSASDVVSLLIPLFLPHDVDRAHEFLLYARANGVEVSPEALVPVVIALSYDQQWDATISILGDRRFSSKQRETILIAILRIFQTSRYQTLDKTLAETLGRSLFQLYSTINPSPISKYPVRYFLGLLIAVDHGRLAVGILNRLFLITPSLFTQRCVRRWLVQLVQKGLPRQAGKLFRLSRRHFTLPQSIDLQRKLTAALFAANAHRRARKVVNRMPRGLRTTRRDRILRIAISRPLPNSYRTSKARLHTLKVMALVDRDPSPSPSTIQTAVTILTRQGRMSAARKLFLQHSASLDTKVSTVIGNIILHGYVFFRGSNTRRAIRHIFHMKDVLSEGTKFTYDRTTMNILIKAILNSKRLANPVMFRALFDHLNRLGYPASERWRRENGVPFSTDESAVLPPWADQLPPVSQPISFVRHVQPLYKMFIKAFYLDEDRAAAKCVVGILREEKALEIERREARSRSVREGVIRKQARERGEFLEEVE</sequence>
<dbReference type="Proteomes" id="UP000290288">
    <property type="component" value="Unassembled WGS sequence"/>
</dbReference>
<dbReference type="OrthoDB" id="2565179at2759"/>